<dbReference type="RefSeq" id="WP_182492422.1">
    <property type="nucleotide sequence ID" value="NZ_JACJIS010000001.1"/>
</dbReference>
<proteinExistence type="predicted"/>
<accession>A0ABR6DL08</accession>
<organism evidence="1 2">
    <name type="scientific">Flavobacterium gossypii</name>
    <dbReference type="NCBI Taxonomy" id="1646119"/>
    <lineage>
        <taxon>Bacteria</taxon>
        <taxon>Pseudomonadati</taxon>
        <taxon>Bacteroidota</taxon>
        <taxon>Flavobacteriia</taxon>
        <taxon>Flavobacteriales</taxon>
        <taxon>Flavobacteriaceae</taxon>
        <taxon>Flavobacterium</taxon>
    </lineage>
</organism>
<protein>
    <recommendedName>
        <fullName evidence="3">Permuted papain-like amidase YaeF/Yiix C92 family enzyme</fullName>
    </recommendedName>
</protein>
<dbReference type="EMBL" id="JACJIS010000001">
    <property type="protein sequence ID" value="MBA9072358.1"/>
    <property type="molecule type" value="Genomic_DNA"/>
</dbReference>
<name>A0ABR6DL08_9FLAO</name>
<gene>
    <name evidence="1" type="ORF">GGR22_000484</name>
</gene>
<dbReference type="InterPro" id="IPR038765">
    <property type="entry name" value="Papain-like_cys_pep_sf"/>
</dbReference>
<sequence length="329" mass="38329">MYLLDGSKLELGDIILIKSESRISQMVRRLTESQFSHAMLYVDVRSIIDSDGYGVQSNNLQRLLIESKDDAVVLRIKDESKKRLIIKAEQFARQKIGTEYSTDEAKIAIISKELEAKEPNRQFCTRFIAQAYENAGIKLVQNSDYCVPEELLKSEELTVIENPLREASPKEIEFAKSENPLAKQMEIHNSIFKKARELSGEDIQTFEQVNDLIIQKPEIDAELTKFVIESGYLTMMESDIEKNPWHYDAEKMIEHYRNPKQLAGSAMFFASTEKKTRERLDMTIYTLIQMNKDYPREYFKMEIELYEKLIGFSQQRETEAIKVLKHLEK</sequence>
<evidence type="ECO:0000313" key="1">
    <source>
        <dbReference type="EMBL" id="MBA9072358.1"/>
    </source>
</evidence>
<dbReference type="Gene3D" id="3.90.1720.10">
    <property type="entry name" value="endopeptidase domain like (from Nostoc punctiforme)"/>
    <property type="match status" value="1"/>
</dbReference>
<dbReference type="Proteomes" id="UP000555003">
    <property type="component" value="Unassembled WGS sequence"/>
</dbReference>
<evidence type="ECO:0000313" key="2">
    <source>
        <dbReference type="Proteomes" id="UP000555003"/>
    </source>
</evidence>
<dbReference type="InterPro" id="IPR024453">
    <property type="entry name" value="Peptidase_C92"/>
</dbReference>
<reference evidence="1 2" key="1">
    <citation type="submission" date="2020-08" db="EMBL/GenBank/DDBJ databases">
        <title>Genomic Encyclopedia of Type Strains, Phase IV (KMG-IV): sequencing the most valuable type-strain genomes for metagenomic binning, comparative biology and taxonomic classification.</title>
        <authorList>
            <person name="Goeker M."/>
        </authorList>
    </citation>
    <scope>NUCLEOTIDE SEQUENCE [LARGE SCALE GENOMIC DNA]</scope>
    <source>
        <strain evidence="1 2">DSM 100397</strain>
    </source>
</reference>
<keyword evidence="2" id="KW-1185">Reference proteome</keyword>
<dbReference type="Pfam" id="PF05708">
    <property type="entry name" value="Peptidase_C92"/>
    <property type="match status" value="1"/>
</dbReference>
<dbReference type="SUPFAM" id="SSF54001">
    <property type="entry name" value="Cysteine proteinases"/>
    <property type="match status" value="1"/>
</dbReference>
<evidence type="ECO:0008006" key="3">
    <source>
        <dbReference type="Google" id="ProtNLM"/>
    </source>
</evidence>
<comment type="caution">
    <text evidence="1">The sequence shown here is derived from an EMBL/GenBank/DDBJ whole genome shotgun (WGS) entry which is preliminary data.</text>
</comment>